<dbReference type="InterPro" id="IPR009030">
    <property type="entry name" value="Growth_fac_rcpt_cys_sf"/>
</dbReference>
<dbReference type="Proteomes" id="UP001497623">
    <property type="component" value="Unassembled WGS sequence"/>
</dbReference>
<protein>
    <recommendedName>
        <fullName evidence="3">Neuroparsin-A</fullName>
    </recommendedName>
</protein>
<gene>
    <name evidence="1" type="ORF">MNOR_LOCUS17019</name>
</gene>
<organism evidence="1 2">
    <name type="scientific">Meganyctiphanes norvegica</name>
    <name type="common">Northern krill</name>
    <name type="synonym">Thysanopoda norvegica</name>
    <dbReference type="NCBI Taxonomy" id="48144"/>
    <lineage>
        <taxon>Eukaryota</taxon>
        <taxon>Metazoa</taxon>
        <taxon>Ecdysozoa</taxon>
        <taxon>Arthropoda</taxon>
        <taxon>Crustacea</taxon>
        <taxon>Multicrustacea</taxon>
        <taxon>Malacostraca</taxon>
        <taxon>Eumalacostraca</taxon>
        <taxon>Eucarida</taxon>
        <taxon>Euphausiacea</taxon>
        <taxon>Euphausiidae</taxon>
        <taxon>Meganyctiphanes</taxon>
    </lineage>
</organism>
<feature type="non-terminal residue" evidence="1">
    <location>
        <position position="1"/>
    </location>
</feature>
<reference evidence="1 2" key="1">
    <citation type="submission" date="2024-05" db="EMBL/GenBank/DDBJ databases">
        <authorList>
            <person name="Wallberg A."/>
        </authorList>
    </citation>
    <scope>NUCLEOTIDE SEQUENCE [LARGE SCALE GENOMIC DNA]</scope>
</reference>
<evidence type="ECO:0000313" key="2">
    <source>
        <dbReference type="Proteomes" id="UP001497623"/>
    </source>
</evidence>
<keyword evidence="2" id="KW-1185">Reference proteome</keyword>
<dbReference type="SUPFAM" id="SSF57184">
    <property type="entry name" value="Growth factor receptor domain"/>
    <property type="match status" value="1"/>
</dbReference>
<dbReference type="AlphaFoldDB" id="A0AAV2QTS6"/>
<name>A0AAV2QTS6_MEGNR</name>
<evidence type="ECO:0008006" key="3">
    <source>
        <dbReference type="Google" id="ProtNLM"/>
    </source>
</evidence>
<dbReference type="InterPro" id="IPR010850">
    <property type="entry name" value="Neuroparsin"/>
</dbReference>
<comment type="caution">
    <text evidence="1">The sequence shown here is derived from an EMBL/GenBank/DDBJ whole genome shotgun (WGS) entry which is preliminary data.</text>
</comment>
<evidence type="ECO:0000313" key="1">
    <source>
        <dbReference type="EMBL" id="CAL4101468.1"/>
    </source>
</evidence>
<sequence>LSCPCSSKVTSSTLQHLLPRTGSTTITAAAMRTSATSTATAAAATAATLLVVVLATQMTSMADAAPNCDDSYMPNTIPSRCKFGIAQDWCRRQVCAKGPGEQCGGRWLQHGTCGAGLYCACNRCTGCSPVTLDCFYGQFC</sequence>
<proteinExistence type="predicted"/>
<dbReference type="Gene3D" id="4.10.40.20">
    <property type="match status" value="1"/>
</dbReference>
<dbReference type="EMBL" id="CAXKWB010011458">
    <property type="protein sequence ID" value="CAL4101468.1"/>
    <property type="molecule type" value="Genomic_DNA"/>
</dbReference>
<accession>A0AAV2QTS6</accession>
<dbReference type="Pfam" id="PF07327">
    <property type="entry name" value="Neuroparsin"/>
    <property type="match status" value="1"/>
</dbReference>